<gene>
    <name evidence="3" type="ORF">SAMN04488528_103825</name>
</gene>
<keyword evidence="1" id="KW-1133">Transmembrane helix</keyword>
<keyword evidence="1" id="KW-0472">Membrane</keyword>
<feature type="domain" description="YcxB-like C-terminal" evidence="2">
    <location>
        <begin position="103"/>
        <end position="156"/>
    </location>
</feature>
<dbReference type="EMBL" id="FOKI01000038">
    <property type="protein sequence ID" value="SFB38041.1"/>
    <property type="molecule type" value="Genomic_DNA"/>
</dbReference>
<dbReference type="InterPro" id="IPR025588">
    <property type="entry name" value="YcxB-like_C"/>
</dbReference>
<feature type="transmembrane region" description="Helical" evidence="1">
    <location>
        <begin position="27"/>
        <end position="48"/>
    </location>
</feature>
<reference evidence="3 4" key="1">
    <citation type="submission" date="2016-10" db="EMBL/GenBank/DDBJ databases">
        <authorList>
            <person name="de Groot N.N."/>
        </authorList>
    </citation>
    <scope>NUCLEOTIDE SEQUENCE [LARGE SCALE GENOMIC DNA]</scope>
    <source>
        <strain evidence="3 4">DSM 12271</strain>
    </source>
</reference>
<dbReference type="AlphaFoldDB" id="A0A1I1AJ34"/>
<dbReference type="Pfam" id="PF14317">
    <property type="entry name" value="YcxB"/>
    <property type="match status" value="1"/>
</dbReference>
<evidence type="ECO:0000256" key="1">
    <source>
        <dbReference type="SAM" id="Phobius"/>
    </source>
</evidence>
<organism evidence="3 4">
    <name type="scientific">Clostridium frigidicarnis</name>
    <dbReference type="NCBI Taxonomy" id="84698"/>
    <lineage>
        <taxon>Bacteria</taxon>
        <taxon>Bacillati</taxon>
        <taxon>Bacillota</taxon>
        <taxon>Clostridia</taxon>
        <taxon>Eubacteriales</taxon>
        <taxon>Clostridiaceae</taxon>
        <taxon>Clostridium</taxon>
    </lineage>
</organism>
<name>A0A1I1AJ34_9CLOT</name>
<feature type="transmembrane region" description="Helical" evidence="1">
    <location>
        <begin position="54"/>
        <end position="70"/>
    </location>
</feature>
<proteinExistence type="predicted"/>
<protein>
    <submittedName>
        <fullName evidence="3">YcxB-like protein</fullName>
    </submittedName>
</protein>
<evidence type="ECO:0000313" key="3">
    <source>
        <dbReference type="EMBL" id="SFB38041.1"/>
    </source>
</evidence>
<evidence type="ECO:0000259" key="2">
    <source>
        <dbReference type="Pfam" id="PF14317"/>
    </source>
</evidence>
<keyword evidence="4" id="KW-1185">Reference proteome</keyword>
<keyword evidence="1" id="KW-0812">Transmembrane</keyword>
<evidence type="ECO:0000313" key="4">
    <source>
        <dbReference type="Proteomes" id="UP000198619"/>
    </source>
</evidence>
<accession>A0A1I1AJ34</accession>
<sequence length="184" mass="22331">MKFEFKLTKEYLLDFHMKYFLKTKTFLALKITYVLLMMTVWASIYFIVDTKYELMIIIMFLIYMLLLIVFKKRLNTRIAKNQILSYLNDYKNKFLFSPIIITIDDNGFSINTESNTKLIEWNIIENFYIIENNIIIKVFGDKNNIFIPSECFNNKCYLDILIELFKENPSIYPQYRYPNDIKFR</sequence>
<dbReference type="Proteomes" id="UP000198619">
    <property type="component" value="Unassembled WGS sequence"/>
</dbReference>
<dbReference type="RefSeq" id="WP_090042762.1">
    <property type="nucleotide sequence ID" value="NZ_FOKI01000038.1"/>
</dbReference>